<evidence type="ECO:0000256" key="1">
    <source>
        <dbReference type="ARBA" id="ARBA00023015"/>
    </source>
</evidence>
<dbReference type="PROSITE" id="PS50949">
    <property type="entry name" value="HTH_GNTR"/>
    <property type="match status" value="1"/>
</dbReference>
<dbReference type="PANTHER" id="PTHR43537:SF5">
    <property type="entry name" value="UXU OPERON TRANSCRIPTIONAL REGULATOR"/>
    <property type="match status" value="1"/>
</dbReference>
<feature type="domain" description="HTH gntR-type" evidence="4">
    <location>
        <begin position="10"/>
        <end position="78"/>
    </location>
</feature>
<keyword evidence="3" id="KW-0804">Transcription</keyword>
<dbReference type="RefSeq" id="WP_010106517.1">
    <property type="nucleotide sequence ID" value="NZ_QZCV01000001.1"/>
</dbReference>
<name>A0ABT3KS18_9BURK</name>
<dbReference type="Pfam" id="PF07729">
    <property type="entry name" value="FCD"/>
    <property type="match status" value="1"/>
</dbReference>
<dbReference type="InterPro" id="IPR036390">
    <property type="entry name" value="WH_DNA-bd_sf"/>
</dbReference>
<dbReference type="CDD" id="cd07377">
    <property type="entry name" value="WHTH_GntR"/>
    <property type="match status" value="1"/>
</dbReference>
<dbReference type="InterPro" id="IPR011711">
    <property type="entry name" value="GntR_C"/>
</dbReference>
<proteinExistence type="predicted"/>
<dbReference type="SUPFAM" id="SSF48008">
    <property type="entry name" value="GntR ligand-binding domain-like"/>
    <property type="match status" value="1"/>
</dbReference>
<dbReference type="Gene3D" id="1.10.10.10">
    <property type="entry name" value="Winged helix-like DNA-binding domain superfamily/Winged helix DNA-binding domain"/>
    <property type="match status" value="1"/>
</dbReference>
<dbReference type="SMART" id="SM00895">
    <property type="entry name" value="FCD"/>
    <property type="match status" value="1"/>
</dbReference>
<dbReference type="PRINTS" id="PR00035">
    <property type="entry name" value="HTHGNTR"/>
</dbReference>
<dbReference type="SUPFAM" id="SSF46785">
    <property type="entry name" value="Winged helix' DNA-binding domain"/>
    <property type="match status" value="1"/>
</dbReference>
<comment type="caution">
    <text evidence="5">The sequence shown here is derived from an EMBL/GenBank/DDBJ whole genome shotgun (WGS) entry which is preliminary data.</text>
</comment>
<dbReference type="GeneID" id="77321706"/>
<organism evidence="5 6">
    <name type="scientific">Verminephrobacter aporrectodeae subsp. tuberculatae</name>
    <dbReference type="NCBI Taxonomy" id="1110392"/>
    <lineage>
        <taxon>Bacteria</taxon>
        <taxon>Pseudomonadati</taxon>
        <taxon>Pseudomonadota</taxon>
        <taxon>Betaproteobacteria</taxon>
        <taxon>Burkholderiales</taxon>
        <taxon>Comamonadaceae</taxon>
        <taxon>Verminephrobacter</taxon>
    </lineage>
</organism>
<evidence type="ECO:0000313" key="6">
    <source>
        <dbReference type="Proteomes" id="UP001208935"/>
    </source>
</evidence>
<dbReference type="PANTHER" id="PTHR43537">
    <property type="entry name" value="TRANSCRIPTIONAL REGULATOR, GNTR FAMILY"/>
    <property type="match status" value="1"/>
</dbReference>
<reference evidence="6" key="1">
    <citation type="submission" date="2023-07" db="EMBL/GenBank/DDBJ databases">
        <title>Verminephrobacter genomes.</title>
        <authorList>
            <person name="Lund M.B."/>
        </authorList>
    </citation>
    <scope>NUCLEOTIDE SEQUENCE [LARGE SCALE GENOMIC DNA]</scope>
    <source>
        <strain evidence="6">AtM5-05</strain>
    </source>
</reference>
<evidence type="ECO:0000256" key="2">
    <source>
        <dbReference type="ARBA" id="ARBA00023125"/>
    </source>
</evidence>
<dbReference type="SMART" id="SM00345">
    <property type="entry name" value="HTH_GNTR"/>
    <property type="match status" value="1"/>
</dbReference>
<dbReference type="InterPro" id="IPR036388">
    <property type="entry name" value="WH-like_DNA-bd_sf"/>
</dbReference>
<evidence type="ECO:0000313" key="5">
    <source>
        <dbReference type="EMBL" id="MCW5320600.1"/>
    </source>
</evidence>
<dbReference type="Gene3D" id="1.20.120.530">
    <property type="entry name" value="GntR ligand-binding domain-like"/>
    <property type="match status" value="1"/>
</dbReference>
<keyword evidence="1" id="KW-0805">Transcription regulation</keyword>
<sequence length="236" mass="25278">MSAIFDDMAPLLTSNVADAVIRRIHADRLLPGAGLPSEGDFAQKLGVGRGVVREAFKALQALGILDLAPGKRARVGRLKSHVLALLMDHAVVTTQVNIQQTLDLRRTLEMRTASLAALRRSDAELASIRQAAQAMRAHGTGRESPTEDDIAFHVAIARATRNPLYALLIEGFCLVIRQTAPISWAVRQSDAQRSAIHDMHDAIADAIERQDAAAAQAAMAVHFDSSVQALVAAGVT</sequence>
<dbReference type="InterPro" id="IPR008920">
    <property type="entry name" value="TF_FadR/GntR_C"/>
</dbReference>
<evidence type="ECO:0000256" key="3">
    <source>
        <dbReference type="ARBA" id="ARBA00023163"/>
    </source>
</evidence>
<dbReference type="EMBL" id="QZCW01000001">
    <property type="protein sequence ID" value="MCW5320600.1"/>
    <property type="molecule type" value="Genomic_DNA"/>
</dbReference>
<dbReference type="Proteomes" id="UP001208935">
    <property type="component" value="Unassembled WGS sequence"/>
</dbReference>
<keyword evidence="2" id="KW-0238">DNA-binding</keyword>
<gene>
    <name evidence="5" type="ORF">D5039_05225</name>
</gene>
<accession>A0ABT3KS18</accession>
<evidence type="ECO:0000259" key="4">
    <source>
        <dbReference type="PROSITE" id="PS50949"/>
    </source>
</evidence>
<dbReference type="Pfam" id="PF00392">
    <property type="entry name" value="GntR"/>
    <property type="match status" value="1"/>
</dbReference>
<protein>
    <submittedName>
        <fullName evidence="5">FadR family transcriptional regulator</fullName>
    </submittedName>
</protein>
<keyword evidence="6" id="KW-1185">Reference proteome</keyword>
<dbReference type="InterPro" id="IPR000524">
    <property type="entry name" value="Tscrpt_reg_HTH_GntR"/>
</dbReference>